<dbReference type="Proteomes" id="UP000001568">
    <property type="component" value="Chromosome 9"/>
</dbReference>
<dbReference type="HOGENOM" id="CLU_732350_0_0_1"/>
<dbReference type="OMA" id="KWIGPPR"/>
<dbReference type="Gramene" id="ABO97841">
    <property type="protein sequence ID" value="ABO97841"/>
    <property type="gene ID" value="OSTLU_93240"/>
</dbReference>
<dbReference type="RefSeq" id="XP_001419548.1">
    <property type="nucleotide sequence ID" value="XM_001419511.1"/>
</dbReference>
<feature type="region of interest" description="Disordered" evidence="1">
    <location>
        <begin position="1"/>
        <end position="34"/>
    </location>
</feature>
<sequence length="378" mass="43122">MRDVAEADDAPPRPWRPDDDGAGGDDARADVDDPDEWLRGQLAGMPIEKDYPELVDAAVRCMGEWKKRMPKSVWLRVTKSGRLAKELNESAPVLAKTMEYVRDIDVRTPSERVVVVDLCSGFGYLAMFLSEILPKEKVAEIVLVDKMWSMMNRTPKPHHISWSHIYGEGDWKYDWPIELSTRKVDLKDYAQVNQMSVHLFSRWNGPFIVLGIHLCGTLSIKAVEMFNKNSNVKHLILKPCCLPDWSWTYRAESGYFPPVGAHKHLIPTKAVCSKGKWKKNKWIGPPRSHLKIKFESWNDHLCRSINDEDGNISTSLQEIQVQASHFQNLFIFGDRQRIRKCHVREATGVEFPTPSGVDAKRWSPTGTGYGTHTRTLAN</sequence>
<dbReference type="OrthoDB" id="496551at2759"/>
<evidence type="ECO:0000256" key="1">
    <source>
        <dbReference type="SAM" id="MobiDB-lite"/>
    </source>
</evidence>
<evidence type="ECO:0000313" key="3">
    <source>
        <dbReference type="EMBL" id="ABO97841.1"/>
    </source>
</evidence>
<dbReference type="KEGG" id="olu:OSTLU_93240"/>
<proteinExistence type="predicted"/>
<protein>
    <recommendedName>
        <fullName evidence="2">Methyltransferase domain-containing protein</fullName>
    </recommendedName>
</protein>
<reference evidence="3 4" key="1">
    <citation type="journal article" date="2007" name="Proc. Natl. Acad. Sci. U.S.A.">
        <title>The tiny eukaryote Ostreococcus provides genomic insights into the paradox of plankton speciation.</title>
        <authorList>
            <person name="Palenik B."/>
            <person name="Grimwood J."/>
            <person name="Aerts A."/>
            <person name="Rouze P."/>
            <person name="Salamov A."/>
            <person name="Putnam N."/>
            <person name="Dupont C."/>
            <person name="Jorgensen R."/>
            <person name="Derelle E."/>
            <person name="Rombauts S."/>
            <person name="Zhou K."/>
            <person name="Otillar R."/>
            <person name="Merchant S.S."/>
            <person name="Podell S."/>
            <person name="Gaasterland T."/>
            <person name="Napoli C."/>
            <person name="Gendler K."/>
            <person name="Manuell A."/>
            <person name="Tai V."/>
            <person name="Vallon O."/>
            <person name="Piganeau G."/>
            <person name="Jancek S."/>
            <person name="Heijde M."/>
            <person name="Jabbari K."/>
            <person name="Bowler C."/>
            <person name="Lohr M."/>
            <person name="Robbens S."/>
            <person name="Werner G."/>
            <person name="Dubchak I."/>
            <person name="Pazour G.J."/>
            <person name="Ren Q."/>
            <person name="Paulsen I."/>
            <person name="Delwiche C."/>
            <person name="Schmutz J."/>
            <person name="Rokhsar D."/>
            <person name="Van de Peer Y."/>
            <person name="Moreau H."/>
            <person name="Grigoriev I.V."/>
        </authorList>
    </citation>
    <scope>NUCLEOTIDE SEQUENCE [LARGE SCALE GENOMIC DNA]</scope>
    <source>
        <strain evidence="3 4">CCE9901</strain>
    </source>
</reference>
<organism evidence="3 4">
    <name type="scientific">Ostreococcus lucimarinus (strain CCE9901)</name>
    <dbReference type="NCBI Taxonomy" id="436017"/>
    <lineage>
        <taxon>Eukaryota</taxon>
        <taxon>Viridiplantae</taxon>
        <taxon>Chlorophyta</taxon>
        <taxon>Mamiellophyceae</taxon>
        <taxon>Mamiellales</taxon>
        <taxon>Bathycoccaceae</taxon>
        <taxon>Ostreococcus</taxon>
    </lineage>
</organism>
<name>A4S2L0_OSTLU</name>
<dbReference type="eggNOG" id="ENOG502RZJ8">
    <property type="taxonomic scope" value="Eukaryota"/>
</dbReference>
<feature type="compositionally biased region" description="Polar residues" evidence="1">
    <location>
        <begin position="364"/>
        <end position="378"/>
    </location>
</feature>
<dbReference type="EMBL" id="CP000589">
    <property type="protein sequence ID" value="ABO97841.1"/>
    <property type="molecule type" value="Genomic_DNA"/>
</dbReference>
<dbReference type="GeneID" id="5003604"/>
<accession>A4S2L0</accession>
<dbReference type="InterPro" id="IPR025714">
    <property type="entry name" value="Methyltranfer_dom"/>
</dbReference>
<evidence type="ECO:0000313" key="4">
    <source>
        <dbReference type="Proteomes" id="UP000001568"/>
    </source>
</evidence>
<keyword evidence="4" id="KW-1185">Reference proteome</keyword>
<feature type="compositionally biased region" description="Basic and acidic residues" evidence="1">
    <location>
        <begin position="15"/>
        <end position="31"/>
    </location>
</feature>
<evidence type="ECO:0000259" key="2">
    <source>
        <dbReference type="Pfam" id="PF13679"/>
    </source>
</evidence>
<gene>
    <name evidence="3" type="ORF">OSTLU_93240</name>
</gene>
<dbReference type="AlphaFoldDB" id="A4S2L0"/>
<dbReference type="Pfam" id="PF13679">
    <property type="entry name" value="Methyltransf_32"/>
    <property type="match status" value="1"/>
</dbReference>
<feature type="domain" description="Methyltransferase" evidence="2">
    <location>
        <begin position="101"/>
        <end position="241"/>
    </location>
</feature>
<feature type="region of interest" description="Disordered" evidence="1">
    <location>
        <begin position="354"/>
        <end position="378"/>
    </location>
</feature>